<keyword evidence="2" id="KW-1185">Reference proteome</keyword>
<evidence type="ECO:0000313" key="1">
    <source>
        <dbReference type="EMBL" id="KAF0321734.1"/>
    </source>
</evidence>
<gene>
    <name evidence="1" type="ORF">GQ607_011065</name>
</gene>
<dbReference type="AlphaFoldDB" id="A0A8H3W7W6"/>
<accession>A0A8H3W7W6</accession>
<evidence type="ECO:0000313" key="2">
    <source>
        <dbReference type="Proteomes" id="UP000434172"/>
    </source>
</evidence>
<comment type="caution">
    <text evidence="1">The sequence shown here is derived from an EMBL/GenBank/DDBJ whole genome shotgun (WGS) entry which is preliminary data.</text>
</comment>
<dbReference type="EMBL" id="WOWK01000068">
    <property type="protein sequence ID" value="KAF0321734.1"/>
    <property type="molecule type" value="Genomic_DNA"/>
</dbReference>
<proteinExistence type="predicted"/>
<sequence length="67" mass="7871">MLSHPSEKKGNGEHAGHKQFTRKRLFGVAFNLSSRSQFAVRILTRHHCRSNYQHRTLRSKTHKFRLG</sequence>
<dbReference type="Proteomes" id="UP000434172">
    <property type="component" value="Unassembled WGS sequence"/>
</dbReference>
<name>A0A8H3W7W6_9PEZI</name>
<organism evidence="1 2">
    <name type="scientific">Colletotrichum asianum</name>
    <dbReference type="NCBI Taxonomy" id="702518"/>
    <lineage>
        <taxon>Eukaryota</taxon>
        <taxon>Fungi</taxon>
        <taxon>Dikarya</taxon>
        <taxon>Ascomycota</taxon>
        <taxon>Pezizomycotina</taxon>
        <taxon>Sordariomycetes</taxon>
        <taxon>Hypocreomycetidae</taxon>
        <taxon>Glomerellales</taxon>
        <taxon>Glomerellaceae</taxon>
        <taxon>Colletotrichum</taxon>
        <taxon>Colletotrichum gloeosporioides species complex</taxon>
    </lineage>
</organism>
<protein>
    <submittedName>
        <fullName evidence="1">Uncharacterized protein</fullName>
    </submittedName>
</protein>
<reference evidence="1 2" key="1">
    <citation type="submission" date="2019-12" db="EMBL/GenBank/DDBJ databases">
        <title>A genome sequence resource for the geographically widespread anthracnose pathogen Colletotrichum asianum.</title>
        <authorList>
            <person name="Meng Y."/>
        </authorList>
    </citation>
    <scope>NUCLEOTIDE SEQUENCE [LARGE SCALE GENOMIC DNA]</scope>
    <source>
        <strain evidence="1 2">ICMP 18580</strain>
    </source>
</reference>